<dbReference type="OrthoDB" id="2085352at2"/>
<dbReference type="InterPro" id="IPR036736">
    <property type="entry name" value="ACP-like_sf"/>
</dbReference>
<name>A0A2V4N5Z3_9ACTN</name>
<dbReference type="GO" id="GO:0044550">
    <property type="term" value="P:secondary metabolite biosynthetic process"/>
    <property type="evidence" value="ECO:0007669"/>
    <property type="project" value="TreeGrafter"/>
</dbReference>
<dbReference type="PROSITE" id="PS50075">
    <property type="entry name" value="CARRIER"/>
    <property type="match status" value="1"/>
</dbReference>
<dbReference type="Proteomes" id="UP000248039">
    <property type="component" value="Unassembled WGS sequence"/>
</dbReference>
<dbReference type="GO" id="GO:0031177">
    <property type="term" value="F:phosphopantetheine binding"/>
    <property type="evidence" value="ECO:0007669"/>
    <property type="project" value="InterPro"/>
</dbReference>
<feature type="domain" description="Carrier" evidence="3">
    <location>
        <begin position="3"/>
        <end position="78"/>
    </location>
</feature>
<dbReference type="Gene3D" id="1.10.1200.10">
    <property type="entry name" value="ACP-like"/>
    <property type="match status" value="1"/>
</dbReference>
<dbReference type="SMART" id="SM00823">
    <property type="entry name" value="PKS_PP"/>
    <property type="match status" value="1"/>
</dbReference>
<dbReference type="PANTHER" id="PTHR45527">
    <property type="entry name" value="NONRIBOSOMAL PEPTIDE SYNTHETASE"/>
    <property type="match status" value="1"/>
</dbReference>
<dbReference type="PROSITE" id="PS00012">
    <property type="entry name" value="PHOSPHOPANTETHEINE"/>
    <property type="match status" value="1"/>
</dbReference>
<proteinExistence type="predicted"/>
<dbReference type="InterPro" id="IPR006162">
    <property type="entry name" value="Ppantetheine_attach_site"/>
</dbReference>
<keyword evidence="1" id="KW-0596">Phosphopantetheine</keyword>
<evidence type="ECO:0000256" key="2">
    <source>
        <dbReference type="ARBA" id="ARBA00022553"/>
    </source>
</evidence>
<protein>
    <recommendedName>
        <fullName evidence="3">Carrier domain-containing protein</fullName>
    </recommendedName>
</protein>
<accession>A0A2V4N5Z3</accession>
<reference evidence="4 5" key="1">
    <citation type="submission" date="2018-03" db="EMBL/GenBank/DDBJ databases">
        <title>Bioinformatic expansion and discovery of thiopeptide antibiotics.</title>
        <authorList>
            <person name="Schwalen C.J."/>
            <person name="Hudson G.A."/>
            <person name="Mitchell D.A."/>
        </authorList>
    </citation>
    <scope>NUCLEOTIDE SEQUENCE [LARGE SCALE GENOMIC DNA]</scope>
    <source>
        <strain evidence="4 5">ATCC 21389</strain>
    </source>
</reference>
<keyword evidence="2" id="KW-0597">Phosphoprotein</keyword>
<gene>
    <name evidence="4" type="ORF">C7C46_29285</name>
</gene>
<evidence type="ECO:0000313" key="4">
    <source>
        <dbReference type="EMBL" id="PYC68195.1"/>
    </source>
</evidence>
<sequence>MTVDAAARTEAVTAIVRRVLEAPQAGPEEDFFELGGDSLLATRVLSAIAREFGVELTFDDFLMAPTGAALAERVAALGAGVRERTVLQVPMAEAPAERSEVGA</sequence>
<dbReference type="Pfam" id="PF00550">
    <property type="entry name" value="PP-binding"/>
    <property type="match status" value="1"/>
</dbReference>
<evidence type="ECO:0000259" key="3">
    <source>
        <dbReference type="PROSITE" id="PS50075"/>
    </source>
</evidence>
<dbReference type="InterPro" id="IPR020806">
    <property type="entry name" value="PKS_PP-bd"/>
</dbReference>
<dbReference type="RefSeq" id="WP_110672948.1">
    <property type="nucleotide sequence ID" value="NZ_PYBW01000140.1"/>
</dbReference>
<evidence type="ECO:0000256" key="1">
    <source>
        <dbReference type="ARBA" id="ARBA00022450"/>
    </source>
</evidence>
<evidence type="ECO:0000313" key="5">
    <source>
        <dbReference type="Proteomes" id="UP000248039"/>
    </source>
</evidence>
<dbReference type="GO" id="GO:0005737">
    <property type="term" value="C:cytoplasm"/>
    <property type="evidence" value="ECO:0007669"/>
    <property type="project" value="TreeGrafter"/>
</dbReference>
<keyword evidence="5" id="KW-1185">Reference proteome</keyword>
<dbReference type="InterPro" id="IPR009081">
    <property type="entry name" value="PP-bd_ACP"/>
</dbReference>
<comment type="caution">
    <text evidence="4">The sequence shown here is derived from an EMBL/GenBank/DDBJ whole genome shotgun (WGS) entry which is preliminary data.</text>
</comment>
<dbReference type="AlphaFoldDB" id="A0A2V4N5Z3"/>
<dbReference type="EMBL" id="PYBW01000140">
    <property type="protein sequence ID" value="PYC68195.1"/>
    <property type="molecule type" value="Genomic_DNA"/>
</dbReference>
<dbReference type="GO" id="GO:0043041">
    <property type="term" value="P:amino acid activation for nonribosomal peptide biosynthetic process"/>
    <property type="evidence" value="ECO:0007669"/>
    <property type="project" value="TreeGrafter"/>
</dbReference>
<dbReference type="SUPFAM" id="SSF47336">
    <property type="entry name" value="ACP-like"/>
    <property type="match status" value="1"/>
</dbReference>
<dbReference type="GO" id="GO:0017000">
    <property type="term" value="P:antibiotic biosynthetic process"/>
    <property type="evidence" value="ECO:0007669"/>
    <property type="project" value="UniProtKB-ARBA"/>
</dbReference>
<dbReference type="PANTHER" id="PTHR45527:SF1">
    <property type="entry name" value="FATTY ACID SYNTHASE"/>
    <property type="match status" value="1"/>
</dbReference>
<organism evidence="4 5">
    <name type="scientific">Streptomyces tateyamensis</name>
    <dbReference type="NCBI Taxonomy" id="565073"/>
    <lineage>
        <taxon>Bacteria</taxon>
        <taxon>Bacillati</taxon>
        <taxon>Actinomycetota</taxon>
        <taxon>Actinomycetes</taxon>
        <taxon>Kitasatosporales</taxon>
        <taxon>Streptomycetaceae</taxon>
        <taxon>Streptomyces</taxon>
    </lineage>
</organism>